<accession>C8PR88</accession>
<comment type="caution">
    <text evidence="1">The sequence shown here is derived from an EMBL/GenBank/DDBJ whole genome shotgun (WGS) entry which is preliminary data.</text>
</comment>
<dbReference type="EMBL" id="ACYH01000041">
    <property type="protein sequence ID" value="EEV20013.1"/>
    <property type="molecule type" value="Genomic_DNA"/>
</dbReference>
<dbReference type="RefSeq" id="WP_006189049.1">
    <property type="nucleotide sequence ID" value="NZ_ACYH01000041.1"/>
</dbReference>
<proteinExistence type="predicted"/>
<evidence type="ECO:0008006" key="3">
    <source>
        <dbReference type="Google" id="ProtNLM"/>
    </source>
</evidence>
<evidence type="ECO:0000313" key="2">
    <source>
        <dbReference type="Proteomes" id="UP000004509"/>
    </source>
</evidence>
<dbReference type="Proteomes" id="UP000004509">
    <property type="component" value="Unassembled WGS sequence"/>
</dbReference>
<organism evidence="1 2">
    <name type="scientific">Treponema vincentii ATCC 35580</name>
    <dbReference type="NCBI Taxonomy" id="596324"/>
    <lineage>
        <taxon>Bacteria</taxon>
        <taxon>Pseudomonadati</taxon>
        <taxon>Spirochaetota</taxon>
        <taxon>Spirochaetia</taxon>
        <taxon>Spirochaetales</taxon>
        <taxon>Treponemataceae</taxon>
        <taxon>Treponema</taxon>
    </lineage>
</organism>
<dbReference type="OrthoDB" id="360226at2"/>
<sequence>MKKSICILFLLTVFSVGFLSANVKMNLELGPVYTYFGSSASFDGGHKSWTTHTGGVNILFGVEFVKNFGVYVNANFAFGKEYWDKFSSKKHYYGDLEEVDLTYAIDSQFGFFYVFRPIKKLDLTLGAGIGIGGSGYKHTYAKASSILNAERSQANIGGGINFTVSYMFTKMVGIYGGVSDTLYAPVYIKYSDGKTKPIESTNISGKIANSFNIKAGIQLVF</sequence>
<name>C8PR88_9SPIR</name>
<gene>
    <name evidence="1" type="ORF">TREVI0001_0779</name>
</gene>
<dbReference type="AlphaFoldDB" id="C8PR88"/>
<protein>
    <recommendedName>
        <fullName evidence="3">Outer membrane protein beta-barrel domain-containing protein</fullName>
    </recommendedName>
</protein>
<dbReference type="eggNOG" id="ENOG502ZYA3">
    <property type="taxonomic scope" value="Bacteria"/>
</dbReference>
<reference evidence="1 2" key="1">
    <citation type="submission" date="2009-07" db="EMBL/GenBank/DDBJ databases">
        <authorList>
            <person name="Madupu R."/>
            <person name="Sebastian Y."/>
            <person name="Durkin A.S."/>
            <person name="Torralba M."/>
            <person name="Methe B."/>
            <person name="Sutton G.G."/>
            <person name="Strausberg R.L."/>
            <person name="Nelson K.E."/>
        </authorList>
    </citation>
    <scope>NUCLEOTIDE SEQUENCE [LARGE SCALE GENOMIC DNA]</scope>
    <source>
        <strain evidence="1 2">ATCC 35580</strain>
    </source>
</reference>
<evidence type="ECO:0000313" key="1">
    <source>
        <dbReference type="EMBL" id="EEV20013.1"/>
    </source>
</evidence>